<keyword evidence="4" id="KW-1185">Reference proteome</keyword>
<organism evidence="3 4">
    <name type="scientific">Hirschia litorea</name>
    <dbReference type="NCBI Taxonomy" id="1199156"/>
    <lineage>
        <taxon>Bacteria</taxon>
        <taxon>Pseudomonadati</taxon>
        <taxon>Pseudomonadota</taxon>
        <taxon>Alphaproteobacteria</taxon>
        <taxon>Hyphomonadales</taxon>
        <taxon>Hyphomonadaceae</taxon>
        <taxon>Hirschia</taxon>
    </lineage>
</organism>
<dbReference type="InterPro" id="IPR023614">
    <property type="entry name" value="Porin_dom_sf"/>
</dbReference>
<protein>
    <submittedName>
        <fullName evidence="3">Porin</fullName>
    </submittedName>
</protein>
<comment type="caution">
    <text evidence="3">The sequence shown here is derived from an EMBL/GenBank/DDBJ whole genome shotgun (WGS) entry which is preliminary data.</text>
</comment>
<dbReference type="InterPro" id="IPR033900">
    <property type="entry name" value="Gram_neg_porin_domain"/>
</dbReference>
<accession>A0ABW2IMX9</accession>
<evidence type="ECO:0000313" key="3">
    <source>
        <dbReference type="EMBL" id="MFC7292329.1"/>
    </source>
</evidence>
<evidence type="ECO:0000256" key="1">
    <source>
        <dbReference type="SAM" id="SignalP"/>
    </source>
</evidence>
<evidence type="ECO:0000259" key="2">
    <source>
        <dbReference type="Pfam" id="PF13609"/>
    </source>
</evidence>
<proteinExistence type="predicted"/>
<feature type="chain" id="PRO_5045575211" evidence="1">
    <location>
        <begin position="27"/>
        <end position="400"/>
    </location>
</feature>
<evidence type="ECO:0000313" key="4">
    <source>
        <dbReference type="Proteomes" id="UP001596492"/>
    </source>
</evidence>
<dbReference type="SUPFAM" id="SSF56935">
    <property type="entry name" value="Porins"/>
    <property type="match status" value="1"/>
</dbReference>
<dbReference type="RefSeq" id="WP_382167677.1">
    <property type="nucleotide sequence ID" value="NZ_JBHTBR010000005.1"/>
</dbReference>
<keyword evidence="1" id="KW-0732">Signal</keyword>
<feature type="domain" description="Porin" evidence="2">
    <location>
        <begin position="70"/>
        <end position="379"/>
    </location>
</feature>
<dbReference type="EMBL" id="JBHTBR010000005">
    <property type="protein sequence ID" value="MFC7292329.1"/>
    <property type="molecule type" value="Genomic_DNA"/>
</dbReference>
<dbReference type="Proteomes" id="UP001596492">
    <property type="component" value="Unassembled WGS sequence"/>
</dbReference>
<name>A0ABW2IMX9_9PROT</name>
<reference evidence="4" key="1">
    <citation type="journal article" date="2019" name="Int. J. Syst. Evol. Microbiol.">
        <title>The Global Catalogue of Microorganisms (GCM) 10K type strain sequencing project: providing services to taxonomists for standard genome sequencing and annotation.</title>
        <authorList>
            <consortium name="The Broad Institute Genomics Platform"/>
            <consortium name="The Broad Institute Genome Sequencing Center for Infectious Disease"/>
            <person name="Wu L."/>
            <person name="Ma J."/>
        </authorList>
    </citation>
    <scope>NUCLEOTIDE SEQUENCE [LARGE SCALE GENOMIC DNA]</scope>
    <source>
        <strain evidence="4">CCUG 51308</strain>
    </source>
</reference>
<dbReference type="Pfam" id="PF13609">
    <property type="entry name" value="Porin_4"/>
    <property type="match status" value="1"/>
</dbReference>
<sequence length="400" mass="43095">MTFRKWLSGFTAGFVSLSGLGSNALAEDNPFVFSVEAVFSGAIVNAENPSYTQPFTGEIGLKLEKEHYFDNGVSVGFASEIRAQGDNSKRQTFAGELQFNALNSTINDNSASLLPLRRSPATGLVAAMGETDDGPYATFEQGFAYVKAGWGELSVGRDIGAATRLDARAPRVLKYSSPNSSRLNPIAFSSVRARNDVTGPSAKLTYMSPRLIGFRAGASFTPEANARGIDFDASRDVLGIANANLKNVVEAGLSFTHLFRENDLRVRIGVTGIHAETDSIMNGFSNYESLGLGLEVEKGFWRLGTQYLDSNNAIDSGLGDYTAWETGISREFSDWTVTAEYGHAIDELQAVKGENWGVGVSKPLNNNVNVGVGYISTKSKHFGTEIEGSGAIIELIVRYE</sequence>
<gene>
    <name evidence="3" type="ORF">ACFQS8_11925</name>
</gene>
<dbReference type="Gene3D" id="2.40.160.10">
    <property type="entry name" value="Porin"/>
    <property type="match status" value="1"/>
</dbReference>
<feature type="signal peptide" evidence="1">
    <location>
        <begin position="1"/>
        <end position="26"/>
    </location>
</feature>